<dbReference type="AlphaFoldDB" id="A0A0U5K2T7"/>
<dbReference type="Gene3D" id="3.30.200.20">
    <property type="entry name" value="Phosphorylase Kinase, domain 1"/>
    <property type="match status" value="1"/>
</dbReference>
<dbReference type="InterPro" id="IPR005532">
    <property type="entry name" value="SUMF_dom"/>
</dbReference>
<dbReference type="EMBL" id="LN879502">
    <property type="protein sequence ID" value="CUI16427.1"/>
    <property type="molecule type" value="Genomic_DNA"/>
</dbReference>
<dbReference type="PANTHER" id="PTHR23150:SF19">
    <property type="entry name" value="FORMYLGLYCINE-GENERATING ENZYME"/>
    <property type="match status" value="1"/>
</dbReference>
<evidence type="ECO:0000256" key="1">
    <source>
        <dbReference type="ARBA" id="ARBA00012513"/>
    </source>
</evidence>
<dbReference type="RefSeq" id="WP_059060436.1">
    <property type="nucleotide sequence ID" value="NZ_LN879502.1"/>
</dbReference>
<keyword evidence="2" id="KW-0808">Transferase</keyword>
<evidence type="ECO:0000256" key="2">
    <source>
        <dbReference type="ARBA" id="ARBA00022777"/>
    </source>
</evidence>
<dbReference type="PANTHER" id="PTHR23150">
    <property type="entry name" value="SULFATASE MODIFYING FACTOR 1, 2"/>
    <property type="match status" value="1"/>
</dbReference>
<dbReference type="EC" id="2.7.11.1" evidence="1"/>
<keyword evidence="7" id="KW-1185">Reference proteome</keyword>
<evidence type="ECO:0000259" key="5">
    <source>
        <dbReference type="PROSITE" id="PS50011"/>
    </source>
</evidence>
<protein>
    <recommendedName>
        <fullName evidence="1">non-specific serine/threonine protein kinase</fullName>
        <ecNumber evidence="1">2.7.11.1</ecNumber>
    </recommendedName>
</protein>
<dbReference type="InterPro" id="IPR051043">
    <property type="entry name" value="Sulfatase_Mod_Factor_Kinase"/>
</dbReference>
<dbReference type="Gene3D" id="1.10.510.10">
    <property type="entry name" value="Transferase(Phosphotransferase) domain 1"/>
    <property type="match status" value="1"/>
</dbReference>
<dbReference type="Proteomes" id="UP000069902">
    <property type="component" value="Chromosome cPNK"/>
</dbReference>
<dbReference type="GO" id="GO:0004674">
    <property type="term" value="F:protein serine/threonine kinase activity"/>
    <property type="evidence" value="ECO:0007669"/>
    <property type="project" value="UniProtKB-EC"/>
</dbReference>
<comment type="catalytic activity">
    <reaction evidence="3">
        <text>L-threonyl-[protein] + ATP = O-phospho-L-threonyl-[protein] + ADP + H(+)</text>
        <dbReference type="Rhea" id="RHEA:46608"/>
        <dbReference type="Rhea" id="RHEA-COMP:11060"/>
        <dbReference type="Rhea" id="RHEA-COMP:11605"/>
        <dbReference type="ChEBI" id="CHEBI:15378"/>
        <dbReference type="ChEBI" id="CHEBI:30013"/>
        <dbReference type="ChEBI" id="CHEBI:30616"/>
        <dbReference type="ChEBI" id="CHEBI:61977"/>
        <dbReference type="ChEBI" id="CHEBI:456216"/>
        <dbReference type="EC" id="2.7.11.1"/>
    </reaction>
</comment>
<dbReference type="InterPro" id="IPR042095">
    <property type="entry name" value="SUMF_sf"/>
</dbReference>
<dbReference type="SUPFAM" id="SSF56436">
    <property type="entry name" value="C-type lectin-like"/>
    <property type="match status" value="1"/>
</dbReference>
<dbReference type="GO" id="GO:0005524">
    <property type="term" value="F:ATP binding"/>
    <property type="evidence" value="ECO:0007669"/>
    <property type="project" value="InterPro"/>
</dbReference>
<dbReference type="GO" id="GO:0120147">
    <property type="term" value="F:formylglycine-generating oxidase activity"/>
    <property type="evidence" value="ECO:0007669"/>
    <property type="project" value="TreeGrafter"/>
</dbReference>
<dbReference type="Gene3D" id="3.90.1580.10">
    <property type="entry name" value="paralog of FGE (formylglycine-generating enzyme)"/>
    <property type="match status" value="1"/>
</dbReference>
<accession>A0A0U5K2T7</accession>
<evidence type="ECO:0000256" key="4">
    <source>
        <dbReference type="ARBA" id="ARBA00048679"/>
    </source>
</evidence>
<sequence>MEQRILGDYTIIKPMGQGTLGMVYLAEHRFMKCQYILKVLPEELSSDRGFIQRFQEDIGHLAALEHPSIVKTHNISFAQGVYFVVTDCIVDHVGEITNLAHYIMGLDRPLEEEEVFSVLKQVAEALDYAHAKKIGNRGIVHRGLKLNNILVGNKRKGLQVYLSDFGLSWIVGAGAVLTRTYKNVAEALEIGLQSIGQRAGQDRYPNPAIDQQKLIPLHASFLQSYAFLAPEQKRLDGAHVVDEKADVYAFGILAYFLLMNELPEGVFEMPSSSPRQYRHQWDSLLQHCLQSQPSKRPSSLVEALEAVRYVEKPMLVIAKEELSIACEEPAVAEKREEVVAFLETIKYAVPEKEVDLFEEVFVGAVIEETVHQQEAVKQETVKIEEAPSAQAPTLKPVLQNPLLERPQTDPDPAAIFQVNSAVKVYNPERKDVTNIKPILTEMVVIEGGAFYRGSQDGSRDEMPRHQMTLASFALDVHPITNEQFVRFLEVMGGEKDSNHNDIIRLRDSRIKRSAGKLSIESGYAKHPVVGVTWYGAVAYARWVGKRLPTEAEWEIASRGGHEHVLYPTGDDIEKTQANFFSSDTTAVMSYAPNGYGLYDMAGNVYEWCHDWYGYNYYEVSIQEPDNPPGPLQGVYRVLRGGCWKSLKEDLRCSRRHRNNPGTVNGTYGFRCATDVQRS</sequence>
<dbReference type="PROSITE" id="PS50011">
    <property type="entry name" value="PROTEIN_KINASE_DOM"/>
    <property type="match status" value="1"/>
</dbReference>
<gene>
    <name evidence="6" type="primary">pkn1</name>
    <name evidence="6" type="ORF">PNK_0802</name>
</gene>
<dbReference type="InterPro" id="IPR000719">
    <property type="entry name" value="Prot_kinase_dom"/>
</dbReference>
<evidence type="ECO:0000313" key="7">
    <source>
        <dbReference type="Proteomes" id="UP000069902"/>
    </source>
</evidence>
<feature type="domain" description="Protein kinase" evidence="5">
    <location>
        <begin position="9"/>
        <end position="315"/>
    </location>
</feature>
<dbReference type="InterPro" id="IPR011009">
    <property type="entry name" value="Kinase-like_dom_sf"/>
</dbReference>
<keyword evidence="2" id="KW-0418">Kinase</keyword>
<evidence type="ECO:0000313" key="6">
    <source>
        <dbReference type="EMBL" id="CUI16427.1"/>
    </source>
</evidence>
<dbReference type="InParanoid" id="A0A0U5K2T7"/>
<reference evidence="7" key="1">
    <citation type="submission" date="2015-09" db="EMBL/GenBank/DDBJ databases">
        <authorList>
            <person name="Bertelli C."/>
        </authorList>
    </citation>
    <scope>NUCLEOTIDE SEQUENCE [LARGE SCALE GENOMIC DNA]</scope>
    <source>
        <strain evidence="7">KNic</strain>
    </source>
</reference>
<dbReference type="STRING" id="389348.PNK_0802"/>
<dbReference type="Pfam" id="PF00069">
    <property type="entry name" value="Pkinase"/>
    <property type="match status" value="1"/>
</dbReference>
<dbReference type="Pfam" id="PF03781">
    <property type="entry name" value="FGE-sulfatase"/>
    <property type="match status" value="1"/>
</dbReference>
<dbReference type="CDD" id="cd14014">
    <property type="entry name" value="STKc_PknB_like"/>
    <property type="match status" value="1"/>
</dbReference>
<dbReference type="InterPro" id="IPR016187">
    <property type="entry name" value="CTDL_fold"/>
</dbReference>
<name>A0A0U5K2T7_9BACT</name>
<evidence type="ECO:0000256" key="3">
    <source>
        <dbReference type="ARBA" id="ARBA00047899"/>
    </source>
</evidence>
<proteinExistence type="predicted"/>
<organism evidence="6 7">
    <name type="scientific">Candidatus Protochlamydia naegleriophila</name>
    <dbReference type="NCBI Taxonomy" id="389348"/>
    <lineage>
        <taxon>Bacteria</taxon>
        <taxon>Pseudomonadati</taxon>
        <taxon>Chlamydiota</taxon>
        <taxon>Chlamydiia</taxon>
        <taxon>Parachlamydiales</taxon>
        <taxon>Parachlamydiaceae</taxon>
        <taxon>Candidatus Protochlamydia</taxon>
    </lineage>
</organism>
<comment type="catalytic activity">
    <reaction evidence="4">
        <text>L-seryl-[protein] + ATP = O-phospho-L-seryl-[protein] + ADP + H(+)</text>
        <dbReference type="Rhea" id="RHEA:17989"/>
        <dbReference type="Rhea" id="RHEA-COMP:9863"/>
        <dbReference type="Rhea" id="RHEA-COMP:11604"/>
        <dbReference type="ChEBI" id="CHEBI:15378"/>
        <dbReference type="ChEBI" id="CHEBI:29999"/>
        <dbReference type="ChEBI" id="CHEBI:30616"/>
        <dbReference type="ChEBI" id="CHEBI:83421"/>
        <dbReference type="ChEBI" id="CHEBI:456216"/>
        <dbReference type="EC" id="2.7.11.1"/>
    </reaction>
</comment>
<dbReference type="KEGG" id="pnl:PNK_0802"/>
<dbReference type="SUPFAM" id="SSF56112">
    <property type="entry name" value="Protein kinase-like (PK-like)"/>
    <property type="match status" value="1"/>
</dbReference>
<dbReference type="PATRIC" id="fig|389348.3.peg.881"/>